<keyword evidence="4" id="KW-1185">Reference proteome</keyword>
<evidence type="ECO:0000313" key="4">
    <source>
        <dbReference type="Proteomes" id="UP000182762"/>
    </source>
</evidence>
<keyword evidence="1" id="KW-1133">Transmembrane helix</keyword>
<reference evidence="3 4" key="1">
    <citation type="submission" date="2016-10" db="EMBL/GenBank/DDBJ databases">
        <authorList>
            <person name="Varghese N."/>
            <person name="Submissions S."/>
        </authorList>
    </citation>
    <scope>NUCLEOTIDE SEQUENCE [LARGE SCALE GENOMIC DNA]</scope>
    <source>
        <strain evidence="3 4">DSM 13796</strain>
    </source>
</reference>
<dbReference type="InterPro" id="IPR052710">
    <property type="entry name" value="CAAX_protease"/>
</dbReference>
<keyword evidence="1" id="KW-0472">Membrane</keyword>
<protein>
    <submittedName>
        <fullName evidence="3">Membrane protease YdiL, CAAX protease family</fullName>
    </submittedName>
</protein>
<name>A0A1I6C3Q4_9BACI</name>
<comment type="caution">
    <text evidence="3">The sequence shown here is derived from an EMBL/GenBank/DDBJ whole genome shotgun (WGS) entry which is preliminary data.</text>
</comment>
<keyword evidence="3" id="KW-0645">Protease</keyword>
<dbReference type="GeneID" id="93713410"/>
<evidence type="ECO:0000256" key="1">
    <source>
        <dbReference type="SAM" id="Phobius"/>
    </source>
</evidence>
<feature type="transmembrane region" description="Helical" evidence="1">
    <location>
        <begin position="12"/>
        <end position="38"/>
    </location>
</feature>
<dbReference type="PANTHER" id="PTHR36435:SF1">
    <property type="entry name" value="CAAX AMINO TERMINAL PROTEASE FAMILY PROTEIN"/>
    <property type="match status" value="1"/>
</dbReference>
<keyword evidence="3" id="KW-0378">Hydrolase</keyword>
<dbReference type="Pfam" id="PF02517">
    <property type="entry name" value="Rce1-like"/>
    <property type="match status" value="1"/>
</dbReference>
<accession>A0A1I6C3Q4</accession>
<dbReference type="EMBL" id="FOXX01000023">
    <property type="protein sequence ID" value="SFQ87816.1"/>
    <property type="molecule type" value="Genomic_DNA"/>
</dbReference>
<feature type="transmembrane region" description="Helical" evidence="1">
    <location>
        <begin position="139"/>
        <end position="157"/>
    </location>
</feature>
<evidence type="ECO:0000259" key="2">
    <source>
        <dbReference type="Pfam" id="PF02517"/>
    </source>
</evidence>
<dbReference type="Proteomes" id="UP000182762">
    <property type="component" value="Unassembled WGS sequence"/>
</dbReference>
<feature type="transmembrane region" description="Helical" evidence="1">
    <location>
        <begin position="223"/>
        <end position="241"/>
    </location>
</feature>
<dbReference type="GO" id="GO:0008233">
    <property type="term" value="F:peptidase activity"/>
    <property type="evidence" value="ECO:0007669"/>
    <property type="project" value="UniProtKB-KW"/>
</dbReference>
<dbReference type="InterPro" id="IPR003675">
    <property type="entry name" value="Rce1/LyrA-like_dom"/>
</dbReference>
<feature type="transmembrane region" description="Helical" evidence="1">
    <location>
        <begin position="177"/>
        <end position="194"/>
    </location>
</feature>
<feature type="domain" description="CAAX prenyl protease 2/Lysostaphin resistance protein A-like" evidence="2">
    <location>
        <begin position="144"/>
        <end position="234"/>
    </location>
</feature>
<feature type="transmembrane region" description="Helical" evidence="1">
    <location>
        <begin position="58"/>
        <end position="78"/>
    </location>
</feature>
<organism evidence="3 4">
    <name type="scientific">Priestia endophytica DSM 13796</name>
    <dbReference type="NCBI Taxonomy" id="1121089"/>
    <lineage>
        <taxon>Bacteria</taxon>
        <taxon>Bacillati</taxon>
        <taxon>Bacillota</taxon>
        <taxon>Bacilli</taxon>
        <taxon>Bacillales</taxon>
        <taxon>Bacillaceae</taxon>
        <taxon>Priestia</taxon>
    </lineage>
</organism>
<dbReference type="RefSeq" id="WP_061803853.1">
    <property type="nucleotide sequence ID" value="NZ_FOXX01000023.1"/>
</dbReference>
<dbReference type="PANTHER" id="PTHR36435">
    <property type="entry name" value="SLR1288 PROTEIN"/>
    <property type="match status" value="1"/>
</dbReference>
<evidence type="ECO:0000313" key="3">
    <source>
        <dbReference type="EMBL" id="SFQ87816.1"/>
    </source>
</evidence>
<feature type="transmembrane region" description="Helical" evidence="1">
    <location>
        <begin position="98"/>
        <end position="119"/>
    </location>
</feature>
<feature type="transmembrane region" description="Helical" evidence="1">
    <location>
        <begin position="200"/>
        <end position="216"/>
    </location>
</feature>
<sequence>MTLRNIIRNPYIWMFIGFLLSYLVLGKWVGYLLFYLGVSLHGQTYNSYSQFRANEETLLIYLSFIINILRFVVILFIVYKTKWFTHRKLILKKKDFRYAIYAFFIKAFISIILGILASIPKIGVYFNSGSPNQDKVEHLIQNYIWVGILFSVIIAPLTEEFIFRKLLIGKLFKDKEYSGLIVSSVLFGSLHLMAGFTLPGLILYISLGFILGWLYIRNKRIETSIIAHMFNNFIGTVAVIFKP</sequence>
<dbReference type="GO" id="GO:0006508">
    <property type="term" value="P:proteolysis"/>
    <property type="evidence" value="ECO:0007669"/>
    <property type="project" value="UniProtKB-KW"/>
</dbReference>
<proteinExistence type="predicted"/>
<keyword evidence="1" id="KW-0812">Transmembrane</keyword>
<gene>
    <name evidence="3" type="ORF">SAMN02745910_04896</name>
</gene>